<dbReference type="Gene3D" id="1.10.443.10">
    <property type="entry name" value="Intergrase catalytic core"/>
    <property type="match status" value="1"/>
</dbReference>
<comment type="caution">
    <text evidence="2">The sequence shown here is derived from an EMBL/GenBank/DDBJ whole genome shotgun (WGS) entry which is preliminary data.</text>
</comment>
<dbReference type="AlphaFoldDB" id="A0A3E4LVI4"/>
<dbReference type="InterPro" id="IPR013762">
    <property type="entry name" value="Integrase-like_cat_sf"/>
</dbReference>
<reference evidence="2 3" key="1">
    <citation type="submission" date="2018-08" db="EMBL/GenBank/DDBJ databases">
        <title>A genome reference for cultivated species of the human gut microbiota.</title>
        <authorList>
            <person name="Zou Y."/>
            <person name="Xue W."/>
            <person name="Luo G."/>
        </authorList>
    </citation>
    <scope>NUCLEOTIDE SEQUENCE [LARGE SCALE GENOMIC DNA]</scope>
    <source>
        <strain evidence="2 3">TF11-7</strain>
    </source>
</reference>
<sequence length="74" mass="8701">MAFYFTYAILHNSDYDSIHNHASLLLEQEVDVDTISRRLGHADSKITKEIYLHITKKKQEQENSKIKEIRLLAK</sequence>
<organism evidence="2 3">
    <name type="scientific">[Ruminococcus] lactaris</name>
    <dbReference type="NCBI Taxonomy" id="46228"/>
    <lineage>
        <taxon>Bacteria</taxon>
        <taxon>Bacillati</taxon>
        <taxon>Bacillota</taxon>
        <taxon>Clostridia</taxon>
        <taxon>Lachnospirales</taxon>
        <taxon>Lachnospiraceae</taxon>
        <taxon>Mediterraneibacter</taxon>
    </lineage>
</organism>
<evidence type="ECO:0000256" key="1">
    <source>
        <dbReference type="ARBA" id="ARBA00023172"/>
    </source>
</evidence>
<dbReference type="GO" id="GO:0006310">
    <property type="term" value="P:DNA recombination"/>
    <property type="evidence" value="ECO:0007669"/>
    <property type="project" value="UniProtKB-KW"/>
</dbReference>
<protein>
    <recommendedName>
        <fullName evidence="4">Tyr recombinase domain-containing protein</fullName>
    </recommendedName>
</protein>
<dbReference type="InterPro" id="IPR011010">
    <property type="entry name" value="DNA_brk_join_enz"/>
</dbReference>
<dbReference type="GO" id="GO:0015074">
    <property type="term" value="P:DNA integration"/>
    <property type="evidence" value="ECO:0007669"/>
    <property type="project" value="InterPro"/>
</dbReference>
<evidence type="ECO:0000313" key="2">
    <source>
        <dbReference type="EMBL" id="RGK41460.1"/>
    </source>
</evidence>
<name>A0A3E4LVI4_9FIRM</name>
<accession>A0A3E4LVI4</accession>
<dbReference type="GO" id="GO:0003677">
    <property type="term" value="F:DNA binding"/>
    <property type="evidence" value="ECO:0007669"/>
    <property type="project" value="InterPro"/>
</dbReference>
<keyword evidence="1" id="KW-0233">DNA recombination</keyword>
<gene>
    <name evidence="2" type="ORF">DXD17_04175</name>
</gene>
<evidence type="ECO:0000313" key="3">
    <source>
        <dbReference type="Proteomes" id="UP000260793"/>
    </source>
</evidence>
<dbReference type="Proteomes" id="UP000260793">
    <property type="component" value="Unassembled WGS sequence"/>
</dbReference>
<proteinExistence type="predicted"/>
<evidence type="ECO:0008006" key="4">
    <source>
        <dbReference type="Google" id="ProtNLM"/>
    </source>
</evidence>
<dbReference type="SUPFAM" id="SSF56349">
    <property type="entry name" value="DNA breaking-rejoining enzymes"/>
    <property type="match status" value="1"/>
</dbReference>
<dbReference type="EMBL" id="QSQN01000008">
    <property type="protein sequence ID" value="RGK41460.1"/>
    <property type="molecule type" value="Genomic_DNA"/>
</dbReference>